<dbReference type="KEGG" id="mbah:HYN46_00360"/>
<proteinExistence type="predicted"/>
<sequence length="186" mass="21156">MIDFTWFKKKSKLEQNRLLLLVGIVIVFGTWSLMQSTPQIFEPMDIPQLSMSQQDNKNDLQSPISNFDLNSWNLPAISPKNDVAPLKKPPVIKRHPIKLITTPLPPYTPPPSPPPRTSPPARITYLGQITEKGQTQVFLKIDDDPIAMLPGRIYDGSWQLISMDAQQVRIQYVPTHQIISIPKDHE</sequence>
<organism evidence="2 3">
    <name type="scientific">Aquirhabdus parva</name>
    <dbReference type="NCBI Taxonomy" id="2283318"/>
    <lineage>
        <taxon>Bacteria</taxon>
        <taxon>Pseudomonadati</taxon>
        <taxon>Pseudomonadota</taxon>
        <taxon>Gammaproteobacteria</taxon>
        <taxon>Moraxellales</taxon>
        <taxon>Moraxellaceae</taxon>
        <taxon>Aquirhabdus</taxon>
    </lineage>
</organism>
<keyword evidence="1" id="KW-0812">Transmembrane</keyword>
<dbReference type="AlphaFoldDB" id="A0A345P2H6"/>
<keyword evidence="1" id="KW-0472">Membrane</keyword>
<dbReference type="Proteomes" id="UP000253940">
    <property type="component" value="Chromosome"/>
</dbReference>
<keyword evidence="1" id="KW-1133">Transmembrane helix</keyword>
<dbReference type="RefSeq" id="WP_114897595.1">
    <property type="nucleotide sequence ID" value="NZ_CP031222.1"/>
</dbReference>
<evidence type="ECO:0000256" key="1">
    <source>
        <dbReference type="SAM" id="Phobius"/>
    </source>
</evidence>
<feature type="transmembrane region" description="Helical" evidence="1">
    <location>
        <begin position="18"/>
        <end position="34"/>
    </location>
</feature>
<protein>
    <submittedName>
        <fullName evidence="2">Uncharacterized protein</fullName>
    </submittedName>
</protein>
<accession>A0A345P2H6</accession>
<keyword evidence="3" id="KW-1185">Reference proteome</keyword>
<evidence type="ECO:0000313" key="2">
    <source>
        <dbReference type="EMBL" id="AXI01485.1"/>
    </source>
</evidence>
<gene>
    <name evidence="2" type="ORF">HYN46_00360</name>
</gene>
<reference evidence="2 3" key="1">
    <citation type="submission" date="2018-07" db="EMBL/GenBank/DDBJ databases">
        <title>Genome sequencing of Moraxellaceae gen. HYN0046.</title>
        <authorList>
            <person name="Kim M."/>
            <person name="Yi H."/>
        </authorList>
    </citation>
    <scope>NUCLEOTIDE SEQUENCE [LARGE SCALE GENOMIC DNA]</scope>
    <source>
        <strain evidence="2 3">HYN0046</strain>
    </source>
</reference>
<evidence type="ECO:0000313" key="3">
    <source>
        <dbReference type="Proteomes" id="UP000253940"/>
    </source>
</evidence>
<dbReference type="EMBL" id="CP031222">
    <property type="protein sequence ID" value="AXI01485.1"/>
    <property type="molecule type" value="Genomic_DNA"/>
</dbReference>
<name>A0A345P2H6_9GAMM</name>